<feature type="region of interest" description="Disordered" evidence="9">
    <location>
        <begin position="276"/>
        <end position="336"/>
    </location>
</feature>
<keyword evidence="12" id="KW-1185">Reference proteome</keyword>
<keyword evidence="7" id="KW-0862">Zinc</keyword>
<evidence type="ECO:0000256" key="9">
    <source>
        <dbReference type="SAM" id="MobiDB-lite"/>
    </source>
</evidence>
<evidence type="ECO:0000256" key="6">
    <source>
        <dbReference type="ARBA" id="ARBA00022786"/>
    </source>
</evidence>
<dbReference type="Pfam" id="PF14369">
    <property type="entry name" value="Zn_ribbon_19"/>
    <property type="match status" value="1"/>
</dbReference>
<comment type="catalytic activity">
    <reaction evidence="1">
        <text>S-ubiquitinyl-[E2 ubiquitin-conjugating enzyme]-L-cysteine + [acceptor protein]-L-lysine = [E2 ubiquitin-conjugating enzyme]-L-cysteine + N(6)-ubiquitinyl-[acceptor protein]-L-lysine.</text>
        <dbReference type="EC" id="2.3.2.27"/>
    </reaction>
</comment>
<accession>A0ABQ8C9R0</accession>
<dbReference type="EC" id="2.3.2.27" evidence="2"/>
<dbReference type="PANTHER" id="PTHR15710:SF237">
    <property type="entry name" value="RING-TYPE E3 UBIQUITIN TRANSFERASE"/>
    <property type="match status" value="1"/>
</dbReference>
<dbReference type="EMBL" id="JAGKQM010000008">
    <property type="protein sequence ID" value="KAH0913817.1"/>
    <property type="molecule type" value="Genomic_DNA"/>
</dbReference>
<evidence type="ECO:0000256" key="5">
    <source>
        <dbReference type="ARBA" id="ARBA00022771"/>
    </source>
</evidence>
<sequence>MKNACKNGEAGEQDFRTEKTTSSRKRRASKDKAKEMAQTEEGAEESINQTMEEEEAAVAYWCHMCSRTVDPLMEAETKCPFCASGFVEEMAEEQEQEHSPITNSLLAPILMQVINESSLRTSNQSVDEDAQTESGNDVDSQLQEILRRRRARRSVSVMPLLDGDGDGDRERGSLIVVSGASLSEYFIGPGFEALLQRLTDNDPNRYGTPPAQKEAVEALASVKILEPTLQCSVCLDEFEIGVEAKEMPCEHKFHGECLLPWLELHSSCPVCRYELPSDETKTETARTQPNGDGGGSESSSFSSIQEGSENSDGSHHPEEEEEEDSDDDGDDGVEFSIPWLLSSLFSSSQDSSNPSSGTH</sequence>
<dbReference type="InterPro" id="IPR013083">
    <property type="entry name" value="Znf_RING/FYVE/PHD"/>
</dbReference>
<comment type="caution">
    <text evidence="11">The sequence shown here is derived from an EMBL/GenBank/DDBJ whole genome shotgun (WGS) entry which is preliminary data.</text>
</comment>
<feature type="region of interest" description="Disordered" evidence="9">
    <location>
        <begin position="1"/>
        <end position="51"/>
    </location>
</feature>
<dbReference type="InterPro" id="IPR039525">
    <property type="entry name" value="RNF126-like_zinc-ribbon"/>
</dbReference>
<feature type="region of interest" description="Disordered" evidence="9">
    <location>
        <begin position="120"/>
        <end position="141"/>
    </location>
</feature>
<dbReference type="SMART" id="SM00184">
    <property type="entry name" value="RING"/>
    <property type="match status" value="1"/>
</dbReference>
<evidence type="ECO:0000256" key="7">
    <source>
        <dbReference type="ARBA" id="ARBA00022833"/>
    </source>
</evidence>
<keyword evidence="3" id="KW-0808">Transferase</keyword>
<dbReference type="SUPFAM" id="SSF57850">
    <property type="entry name" value="RING/U-box"/>
    <property type="match status" value="1"/>
</dbReference>
<dbReference type="PANTHER" id="PTHR15710">
    <property type="entry name" value="E3 UBIQUITIN-PROTEIN LIGASE PRAJA"/>
    <property type="match status" value="1"/>
</dbReference>
<dbReference type="PROSITE" id="PS50089">
    <property type="entry name" value="ZF_RING_2"/>
    <property type="match status" value="1"/>
</dbReference>
<keyword evidence="4" id="KW-0479">Metal-binding</keyword>
<gene>
    <name evidence="11" type="ORF">HID58_028263</name>
</gene>
<feature type="compositionally biased region" description="Low complexity" evidence="9">
    <location>
        <begin position="297"/>
        <end position="311"/>
    </location>
</feature>
<evidence type="ECO:0000313" key="11">
    <source>
        <dbReference type="EMBL" id="KAH0913817.1"/>
    </source>
</evidence>
<evidence type="ECO:0000256" key="2">
    <source>
        <dbReference type="ARBA" id="ARBA00012483"/>
    </source>
</evidence>
<evidence type="ECO:0000259" key="10">
    <source>
        <dbReference type="PROSITE" id="PS50089"/>
    </source>
</evidence>
<feature type="domain" description="RING-type" evidence="10">
    <location>
        <begin position="231"/>
        <end position="272"/>
    </location>
</feature>
<dbReference type="Proteomes" id="UP000824890">
    <property type="component" value="Unassembled WGS sequence"/>
</dbReference>
<reference evidence="11 12" key="1">
    <citation type="submission" date="2021-05" db="EMBL/GenBank/DDBJ databases">
        <title>Genome Assembly of Synthetic Allotetraploid Brassica napus Reveals Homoeologous Exchanges between Subgenomes.</title>
        <authorList>
            <person name="Davis J.T."/>
        </authorList>
    </citation>
    <scope>NUCLEOTIDE SEQUENCE [LARGE SCALE GENOMIC DNA]</scope>
    <source>
        <strain evidence="12">cv. Da-Ae</strain>
        <tissue evidence="11">Seedling</tissue>
    </source>
</reference>
<dbReference type="Pfam" id="PF13639">
    <property type="entry name" value="zf-RING_2"/>
    <property type="match status" value="1"/>
</dbReference>
<evidence type="ECO:0000313" key="12">
    <source>
        <dbReference type="Proteomes" id="UP000824890"/>
    </source>
</evidence>
<keyword evidence="5 8" id="KW-0863">Zinc-finger</keyword>
<keyword evidence="6" id="KW-0833">Ubl conjugation pathway</keyword>
<proteinExistence type="predicted"/>
<feature type="compositionally biased region" description="Acidic residues" evidence="9">
    <location>
        <begin position="319"/>
        <end position="333"/>
    </location>
</feature>
<evidence type="ECO:0000256" key="3">
    <source>
        <dbReference type="ARBA" id="ARBA00022679"/>
    </source>
</evidence>
<organism evidence="11 12">
    <name type="scientific">Brassica napus</name>
    <name type="common">Rape</name>
    <dbReference type="NCBI Taxonomy" id="3708"/>
    <lineage>
        <taxon>Eukaryota</taxon>
        <taxon>Viridiplantae</taxon>
        <taxon>Streptophyta</taxon>
        <taxon>Embryophyta</taxon>
        <taxon>Tracheophyta</taxon>
        <taxon>Spermatophyta</taxon>
        <taxon>Magnoliopsida</taxon>
        <taxon>eudicotyledons</taxon>
        <taxon>Gunneridae</taxon>
        <taxon>Pentapetalae</taxon>
        <taxon>rosids</taxon>
        <taxon>malvids</taxon>
        <taxon>Brassicales</taxon>
        <taxon>Brassicaceae</taxon>
        <taxon>Brassiceae</taxon>
        <taxon>Brassica</taxon>
    </lineage>
</organism>
<protein>
    <recommendedName>
        <fullName evidence="2">RING-type E3 ubiquitin transferase</fullName>
        <ecNumber evidence="2">2.3.2.27</ecNumber>
    </recommendedName>
</protein>
<dbReference type="Gene3D" id="3.30.40.10">
    <property type="entry name" value="Zinc/RING finger domain, C3HC4 (zinc finger)"/>
    <property type="match status" value="1"/>
</dbReference>
<dbReference type="CDD" id="cd16669">
    <property type="entry name" value="RING-H2_RNF181"/>
    <property type="match status" value="1"/>
</dbReference>
<dbReference type="InterPro" id="IPR001841">
    <property type="entry name" value="Znf_RING"/>
</dbReference>
<evidence type="ECO:0000256" key="1">
    <source>
        <dbReference type="ARBA" id="ARBA00000900"/>
    </source>
</evidence>
<evidence type="ECO:0000256" key="8">
    <source>
        <dbReference type="PROSITE-ProRule" id="PRU00175"/>
    </source>
</evidence>
<evidence type="ECO:0000256" key="4">
    <source>
        <dbReference type="ARBA" id="ARBA00022723"/>
    </source>
</evidence>
<name>A0ABQ8C9R0_BRANA</name>
<feature type="compositionally biased region" description="Polar residues" evidence="9">
    <location>
        <begin position="132"/>
        <end position="141"/>
    </location>
</feature>